<evidence type="ECO:0000256" key="2">
    <source>
        <dbReference type="ARBA" id="ARBA00022692"/>
    </source>
</evidence>
<dbReference type="AlphaFoldDB" id="X1JWR6"/>
<evidence type="ECO:0000256" key="4">
    <source>
        <dbReference type="ARBA" id="ARBA00023136"/>
    </source>
</evidence>
<reference evidence="6" key="1">
    <citation type="journal article" date="2014" name="Front. Microbiol.">
        <title>High frequency of phylogenetically diverse reductive dehalogenase-homologous genes in deep subseafloor sedimentary metagenomes.</title>
        <authorList>
            <person name="Kawai M."/>
            <person name="Futagami T."/>
            <person name="Toyoda A."/>
            <person name="Takaki Y."/>
            <person name="Nishi S."/>
            <person name="Hori S."/>
            <person name="Arai W."/>
            <person name="Tsubouchi T."/>
            <person name="Morono Y."/>
            <person name="Uchiyama I."/>
            <person name="Ito T."/>
            <person name="Fujiyama A."/>
            <person name="Inagaki F."/>
            <person name="Takami H."/>
        </authorList>
    </citation>
    <scope>NUCLEOTIDE SEQUENCE</scope>
    <source>
        <strain evidence="6">Expedition CK06-06</strain>
    </source>
</reference>
<feature type="transmembrane region" description="Helical" evidence="5">
    <location>
        <begin position="141"/>
        <end position="164"/>
    </location>
</feature>
<feature type="transmembrane region" description="Helical" evidence="5">
    <location>
        <begin position="216"/>
        <end position="238"/>
    </location>
</feature>
<dbReference type="EMBL" id="BARV01001639">
    <property type="protein sequence ID" value="GAH98552.1"/>
    <property type="molecule type" value="Genomic_DNA"/>
</dbReference>
<keyword evidence="4 5" id="KW-0472">Membrane</keyword>
<evidence type="ECO:0000313" key="6">
    <source>
        <dbReference type="EMBL" id="GAH98552.1"/>
    </source>
</evidence>
<proteinExistence type="predicted"/>
<dbReference type="GO" id="GO:0046873">
    <property type="term" value="F:metal ion transmembrane transporter activity"/>
    <property type="evidence" value="ECO:0007669"/>
    <property type="project" value="InterPro"/>
</dbReference>
<dbReference type="GO" id="GO:0016020">
    <property type="term" value="C:membrane"/>
    <property type="evidence" value="ECO:0007669"/>
    <property type="project" value="UniProtKB-SubCell"/>
</dbReference>
<evidence type="ECO:0000256" key="1">
    <source>
        <dbReference type="ARBA" id="ARBA00004141"/>
    </source>
</evidence>
<feature type="transmembrane region" description="Helical" evidence="5">
    <location>
        <begin position="250"/>
        <end position="272"/>
    </location>
</feature>
<keyword evidence="2 5" id="KW-0812">Transmembrane</keyword>
<feature type="transmembrane region" description="Helical" evidence="5">
    <location>
        <begin position="112"/>
        <end position="129"/>
    </location>
</feature>
<keyword evidence="3 5" id="KW-1133">Transmembrane helix</keyword>
<organism evidence="6">
    <name type="scientific">marine sediment metagenome</name>
    <dbReference type="NCBI Taxonomy" id="412755"/>
    <lineage>
        <taxon>unclassified sequences</taxon>
        <taxon>metagenomes</taxon>
        <taxon>ecological metagenomes</taxon>
    </lineage>
</organism>
<accession>X1JWR6</accession>
<feature type="non-terminal residue" evidence="6">
    <location>
        <position position="1"/>
    </location>
</feature>
<feature type="transmembrane region" description="Helical" evidence="5">
    <location>
        <begin position="369"/>
        <end position="396"/>
    </location>
</feature>
<evidence type="ECO:0000256" key="3">
    <source>
        <dbReference type="ARBA" id="ARBA00022989"/>
    </source>
</evidence>
<name>X1JWR6_9ZZZZ</name>
<evidence type="ECO:0000256" key="5">
    <source>
        <dbReference type="SAM" id="Phobius"/>
    </source>
</evidence>
<feature type="transmembrane region" description="Helical" evidence="5">
    <location>
        <begin position="14"/>
        <end position="47"/>
    </location>
</feature>
<protein>
    <recommendedName>
        <fullName evidence="7">Natural resistance-associated macrophage protein</fullName>
    </recommendedName>
</protein>
<dbReference type="Pfam" id="PF01566">
    <property type="entry name" value="Nramp"/>
    <property type="match status" value="1"/>
</dbReference>
<sequence>SGITLGGGSLASSLYLGVLVGFSFMWLQPLAMILGIIMLSAIAYVTLSTGERPLRGINEHVSPILGWGWLLASMMANLVWSLPQFALGTAALRQNLLPGLLGPPMTEIPSKMIAGAIFLAICLTVTMTYSAGGRGVKIFEILVKIIVTMIVLCFLGVVIKLSIIGKIHWGEILSGLIPDLSLFVKPTDYIMPHIEKVAGQFQSFWTNMIVGQQRDVMISAAATAVGINMTFLLPYSMLRKGWDKYFRGLAIFDLSTGLFIPFIIATGCVVIASSSQFHGQPAAGFVADEPGGQITAEPAPNLVGRYEKLLASRLKFQIGEEQFAKLTPEQVQEKSQALPWADKRLAAILVKRDASNLADTLTPLTGPVIAQYVFGLGVIGMTMSAATMLMTINGLCFCELLGRPPRGWTQKIGSLMVSVGALGPFFWTEAAPYLAIPTSVFAMVLLPIAYFAFFLLMNQKSFLGENMPIGVKRILWNVLMALAAGAASFG</sequence>
<comment type="subcellular location">
    <subcellularLocation>
        <location evidence="1">Membrane</location>
        <topology evidence="1">Multi-pass membrane protein</topology>
    </subcellularLocation>
</comment>
<feature type="transmembrane region" description="Helical" evidence="5">
    <location>
        <begin position="408"/>
        <end position="427"/>
    </location>
</feature>
<feature type="transmembrane region" description="Helical" evidence="5">
    <location>
        <begin position="67"/>
        <end position="92"/>
    </location>
</feature>
<feature type="transmembrane region" description="Helical" evidence="5">
    <location>
        <begin position="433"/>
        <end position="457"/>
    </location>
</feature>
<gene>
    <name evidence="6" type="ORF">S06H3_04625</name>
</gene>
<dbReference type="InterPro" id="IPR001046">
    <property type="entry name" value="NRAMP_fam"/>
</dbReference>
<comment type="caution">
    <text evidence="6">The sequence shown here is derived from an EMBL/GenBank/DDBJ whole genome shotgun (WGS) entry which is preliminary data.</text>
</comment>
<evidence type="ECO:0008006" key="7">
    <source>
        <dbReference type="Google" id="ProtNLM"/>
    </source>
</evidence>
<feature type="non-terminal residue" evidence="6">
    <location>
        <position position="490"/>
    </location>
</feature>